<evidence type="ECO:0000256" key="7">
    <source>
        <dbReference type="ARBA" id="ARBA00022989"/>
    </source>
</evidence>
<evidence type="ECO:0000256" key="10">
    <source>
        <dbReference type="ARBA" id="ARBA00023136"/>
    </source>
</evidence>
<dbReference type="GO" id="GO:0050829">
    <property type="term" value="P:defense response to Gram-negative bacterium"/>
    <property type="evidence" value="ECO:0007669"/>
    <property type="project" value="InterPro"/>
</dbReference>
<dbReference type="PRINTS" id="PR00280">
    <property type="entry name" value="CHANLCOLICIN"/>
</dbReference>
<keyword evidence="7 11" id="KW-1133">Transmembrane helix</keyword>
<dbReference type="Pfam" id="PF01024">
    <property type="entry name" value="Colicin"/>
    <property type="match status" value="1"/>
</dbReference>
<evidence type="ECO:0000256" key="3">
    <source>
        <dbReference type="ARBA" id="ARBA00004370"/>
    </source>
</evidence>
<evidence type="ECO:0000256" key="4">
    <source>
        <dbReference type="ARBA" id="ARBA00007595"/>
    </source>
</evidence>
<evidence type="ECO:0000256" key="5">
    <source>
        <dbReference type="ARBA" id="ARBA00022529"/>
    </source>
</evidence>
<dbReference type="Gene3D" id="1.10.490.30">
    <property type="entry name" value="Colicin"/>
    <property type="match status" value="1"/>
</dbReference>
<feature type="transmembrane region" description="Helical" evidence="11">
    <location>
        <begin position="167"/>
        <end position="186"/>
    </location>
</feature>
<comment type="function">
    <text evidence="2">Colicins are polypeptide toxins produced by and active against E.coli and closely related bacteria.</text>
</comment>
<organism evidence="13 14">
    <name type="scientific">Serratia marcescens</name>
    <dbReference type="NCBI Taxonomy" id="615"/>
    <lineage>
        <taxon>Bacteria</taxon>
        <taxon>Pseudomonadati</taxon>
        <taxon>Pseudomonadota</taxon>
        <taxon>Gammaproteobacteria</taxon>
        <taxon>Enterobacterales</taxon>
        <taxon>Yersiniaceae</taxon>
        <taxon>Serratia</taxon>
    </lineage>
</organism>
<reference evidence="14" key="1">
    <citation type="submission" date="2016-04" db="EMBL/GenBank/DDBJ databases">
        <authorList>
            <person name="Osei Sekyere J."/>
            <person name="Sivertsen A."/>
            <person name="Pedersen A.T."/>
            <person name="Sundsfjord A."/>
        </authorList>
    </citation>
    <scope>NUCLEOTIDE SEQUENCE [LARGE SCALE GENOMIC DNA]</scope>
    <source>
        <strain evidence="14">945174350</strain>
    </source>
</reference>
<keyword evidence="8" id="KW-0044">Antibiotic</keyword>
<dbReference type="GO" id="GO:0140911">
    <property type="term" value="F:pore-forming activity"/>
    <property type="evidence" value="ECO:0007669"/>
    <property type="project" value="InterPro"/>
</dbReference>
<gene>
    <name evidence="13" type="ORF">AN695_0226910</name>
</gene>
<comment type="subcellular location">
    <subcellularLocation>
        <location evidence="3">Membrane</location>
    </subcellularLocation>
</comment>
<evidence type="ECO:0000256" key="9">
    <source>
        <dbReference type="ARBA" id="ARBA00023048"/>
    </source>
</evidence>
<accession>A0A2F0P2Q6</accession>
<evidence type="ECO:0000259" key="12">
    <source>
        <dbReference type="Pfam" id="PF01024"/>
    </source>
</evidence>
<dbReference type="InterPro" id="IPR038283">
    <property type="entry name" value="Channel_colicin_C_sf"/>
</dbReference>
<evidence type="ECO:0000313" key="14">
    <source>
        <dbReference type="Proteomes" id="UP000050489"/>
    </source>
</evidence>
<name>A0A2F0P2Q6_SERMA</name>
<sequence length="203" mass="22231">MREYLKDEKEFLMEASGIIADAGEKISHHIGGQYKRYADEIANNLRNFQGRTIRGYNDALATLNNIMSNPSMKVKQGDKDAIINAMRTVDAQDMANRFGHFGKFFKAADIVLKIEKIREKSIVGYETGNWAPLAYEVESMLLSGLAGAVALGFVTAVLSSFALPTLLATALAIAFSVAIAYGTSFIDAGFAERFNNEVVRPAH</sequence>
<evidence type="ECO:0000256" key="6">
    <source>
        <dbReference type="ARBA" id="ARBA00022692"/>
    </source>
</evidence>
<evidence type="ECO:0000313" key="13">
    <source>
        <dbReference type="EMBL" id="OCO78361.1"/>
    </source>
</evidence>
<dbReference type="InterPro" id="IPR000293">
    <property type="entry name" value="Channel_colicin_C"/>
</dbReference>
<feature type="transmembrane region" description="Helical" evidence="11">
    <location>
        <begin position="140"/>
        <end position="161"/>
    </location>
</feature>
<dbReference type="GO" id="GO:0016020">
    <property type="term" value="C:membrane"/>
    <property type="evidence" value="ECO:0007669"/>
    <property type="project" value="UniProtKB-SubCell"/>
</dbReference>
<dbReference type="EMBL" id="LJEX02000175">
    <property type="protein sequence ID" value="OCO78361.1"/>
    <property type="molecule type" value="Genomic_DNA"/>
</dbReference>
<dbReference type="Proteomes" id="UP000050489">
    <property type="component" value="Unassembled WGS sequence"/>
</dbReference>
<evidence type="ECO:0000256" key="2">
    <source>
        <dbReference type="ARBA" id="ARBA00003197"/>
    </source>
</evidence>
<comment type="similarity">
    <text evidence="4">Belongs to the channel forming colicin family.</text>
</comment>
<comment type="caution">
    <text evidence="13">The sequence shown here is derived from an EMBL/GenBank/DDBJ whole genome shotgun (WGS) entry which is preliminary data.</text>
</comment>
<evidence type="ECO:0000256" key="11">
    <source>
        <dbReference type="SAM" id="Phobius"/>
    </source>
</evidence>
<protein>
    <recommendedName>
        <fullName evidence="12">Channel forming colicins domain-containing protein</fullName>
    </recommendedName>
</protein>
<dbReference type="GO" id="GO:0031640">
    <property type="term" value="P:killing of cells of another organism"/>
    <property type="evidence" value="ECO:0007669"/>
    <property type="project" value="UniProtKB-KW"/>
</dbReference>
<dbReference type="SUPFAM" id="SSF56837">
    <property type="entry name" value="Colicin"/>
    <property type="match status" value="1"/>
</dbReference>
<dbReference type="AlphaFoldDB" id="A0A2F0P2Q6"/>
<proteinExistence type="inferred from homology"/>
<keyword evidence="6 11" id="KW-0812">Transmembrane</keyword>
<keyword evidence="9" id="KW-0078">Bacteriocin</keyword>
<evidence type="ECO:0000256" key="1">
    <source>
        <dbReference type="ARBA" id="ARBA00002178"/>
    </source>
</evidence>
<comment type="function">
    <text evidence="1">This colicin is a channel-forming colicin. This class of transmembrane toxins depolarize the cytoplasmic membrane, leading to dissipation of cellular energy.</text>
</comment>
<keyword evidence="10 11" id="KW-0472">Membrane</keyword>
<keyword evidence="5" id="KW-0929">Antimicrobial</keyword>
<feature type="domain" description="Channel forming colicins" evidence="12">
    <location>
        <begin position="8"/>
        <end position="196"/>
    </location>
</feature>
<evidence type="ECO:0000256" key="8">
    <source>
        <dbReference type="ARBA" id="ARBA00023022"/>
    </source>
</evidence>